<protein>
    <recommendedName>
        <fullName evidence="5">Lipoprotein</fullName>
    </recommendedName>
</protein>
<dbReference type="RefSeq" id="WP_173808807.1">
    <property type="nucleotide sequence ID" value="NZ_JABSNP010000003.1"/>
</dbReference>
<feature type="signal peptide" evidence="2">
    <location>
        <begin position="1"/>
        <end position="22"/>
    </location>
</feature>
<sequence>MTTLLRPFLLATAVAAGLGLSACSDSHKYGSTNVEDGSNKHIDGEQNNVGGDSAVAGLRRPGTGTPSQEQGYDSADVRTDRNHDGKSDK</sequence>
<feature type="chain" id="PRO_5045736102" description="Lipoprotein" evidence="2">
    <location>
        <begin position="23"/>
        <end position="89"/>
    </location>
</feature>
<feature type="region of interest" description="Disordered" evidence="1">
    <location>
        <begin position="26"/>
        <end position="89"/>
    </location>
</feature>
<proteinExistence type="predicted"/>
<reference evidence="3 4" key="1">
    <citation type="submission" date="2020-05" db="EMBL/GenBank/DDBJ databases">
        <title>Genomic Encyclopedia of Type Strains, Phase IV (KMG-V): Genome sequencing to study the core and pangenomes of soil and plant-associated prokaryotes.</title>
        <authorList>
            <person name="Whitman W."/>
        </authorList>
    </citation>
    <scope>NUCLEOTIDE SEQUENCE [LARGE SCALE GENOMIC DNA]</scope>
    <source>
        <strain evidence="3 4">9A</strain>
    </source>
</reference>
<dbReference type="Proteomes" id="UP000779507">
    <property type="component" value="Unassembled WGS sequence"/>
</dbReference>
<evidence type="ECO:0000256" key="2">
    <source>
        <dbReference type="SAM" id="SignalP"/>
    </source>
</evidence>
<keyword evidence="2" id="KW-0732">Signal</keyword>
<dbReference type="PROSITE" id="PS51257">
    <property type="entry name" value="PROKAR_LIPOPROTEIN"/>
    <property type="match status" value="1"/>
</dbReference>
<accession>A0ABX2FM03</accession>
<name>A0ABX2FM03_9BACT</name>
<feature type="compositionally biased region" description="Basic and acidic residues" evidence="1">
    <location>
        <begin position="75"/>
        <end position="89"/>
    </location>
</feature>
<evidence type="ECO:0000313" key="4">
    <source>
        <dbReference type="Proteomes" id="UP000779507"/>
    </source>
</evidence>
<dbReference type="EMBL" id="JABSNP010000003">
    <property type="protein sequence ID" value="NRT18041.1"/>
    <property type="molecule type" value="Genomic_DNA"/>
</dbReference>
<comment type="caution">
    <text evidence="3">The sequence shown here is derived from an EMBL/GenBank/DDBJ whole genome shotgun (WGS) entry which is preliminary data.</text>
</comment>
<keyword evidence="4" id="KW-1185">Reference proteome</keyword>
<evidence type="ECO:0000256" key="1">
    <source>
        <dbReference type="SAM" id="MobiDB-lite"/>
    </source>
</evidence>
<organism evidence="3 4">
    <name type="scientific">Hymenobacter caeli</name>
    <dbReference type="NCBI Taxonomy" id="2735894"/>
    <lineage>
        <taxon>Bacteria</taxon>
        <taxon>Pseudomonadati</taxon>
        <taxon>Bacteroidota</taxon>
        <taxon>Cytophagia</taxon>
        <taxon>Cytophagales</taxon>
        <taxon>Hymenobacteraceae</taxon>
        <taxon>Hymenobacter</taxon>
    </lineage>
</organism>
<gene>
    <name evidence="3" type="ORF">HNP98_000852</name>
</gene>
<evidence type="ECO:0000313" key="3">
    <source>
        <dbReference type="EMBL" id="NRT18041.1"/>
    </source>
</evidence>
<evidence type="ECO:0008006" key="5">
    <source>
        <dbReference type="Google" id="ProtNLM"/>
    </source>
</evidence>